<dbReference type="InterPro" id="IPR000719">
    <property type="entry name" value="Prot_kinase_dom"/>
</dbReference>
<dbReference type="PANTHER" id="PTHR24363:SF0">
    <property type="entry name" value="SERINE_THREONINE KINASE LIKE DOMAIN CONTAINING 1"/>
    <property type="match status" value="1"/>
</dbReference>
<keyword evidence="4" id="KW-0547">Nucleotide-binding</keyword>
<dbReference type="Proteomes" id="UP001526426">
    <property type="component" value="Unassembled WGS sequence"/>
</dbReference>
<organism evidence="11 12">
    <name type="scientific">Spirulina subsalsa FACHB-351</name>
    <dbReference type="NCBI Taxonomy" id="234711"/>
    <lineage>
        <taxon>Bacteria</taxon>
        <taxon>Bacillati</taxon>
        <taxon>Cyanobacteriota</taxon>
        <taxon>Cyanophyceae</taxon>
        <taxon>Spirulinales</taxon>
        <taxon>Spirulinaceae</taxon>
        <taxon>Spirulina</taxon>
    </lineage>
</organism>
<evidence type="ECO:0000259" key="10">
    <source>
        <dbReference type="PROSITE" id="PS50011"/>
    </source>
</evidence>
<keyword evidence="9" id="KW-0812">Transmembrane</keyword>
<dbReference type="PANTHER" id="PTHR24363">
    <property type="entry name" value="SERINE/THREONINE PROTEIN KINASE"/>
    <property type="match status" value="1"/>
</dbReference>
<dbReference type="EMBL" id="JAIHOM010000022">
    <property type="protein sequence ID" value="MCW6035851.1"/>
    <property type="molecule type" value="Genomic_DNA"/>
</dbReference>
<keyword evidence="9" id="KW-1133">Transmembrane helix</keyword>
<dbReference type="Gene3D" id="1.10.510.10">
    <property type="entry name" value="Transferase(Phosphotransferase) domain 1"/>
    <property type="match status" value="1"/>
</dbReference>
<dbReference type="EC" id="2.7.11.1" evidence="1"/>
<dbReference type="CDD" id="cd20335">
    <property type="entry name" value="BRcat_RBR"/>
    <property type="match status" value="1"/>
</dbReference>
<dbReference type="Gene3D" id="3.30.200.20">
    <property type="entry name" value="Phosphorylase Kinase, domain 1"/>
    <property type="match status" value="1"/>
</dbReference>
<dbReference type="GO" id="GO:0004674">
    <property type="term" value="F:protein serine/threonine kinase activity"/>
    <property type="evidence" value="ECO:0007669"/>
    <property type="project" value="UniProtKB-KW"/>
</dbReference>
<keyword evidence="6" id="KW-0067">ATP-binding</keyword>
<comment type="caution">
    <text evidence="11">The sequence shown here is derived from an EMBL/GenBank/DDBJ whole genome shotgun (WGS) entry which is preliminary data.</text>
</comment>
<dbReference type="PROSITE" id="PS00108">
    <property type="entry name" value="PROTEIN_KINASE_ST"/>
    <property type="match status" value="1"/>
</dbReference>
<dbReference type="CDD" id="cd14014">
    <property type="entry name" value="STKc_PknB_like"/>
    <property type="match status" value="1"/>
</dbReference>
<dbReference type="NCBIfam" id="NF045510">
    <property type="entry name" value="4Cys_prefix_kin"/>
    <property type="match status" value="1"/>
</dbReference>
<dbReference type="RefSeq" id="WP_265263566.1">
    <property type="nucleotide sequence ID" value="NZ_JAIHOM010000022.1"/>
</dbReference>
<comment type="catalytic activity">
    <reaction evidence="7">
        <text>L-threonyl-[protein] + ATP = O-phospho-L-threonyl-[protein] + ADP + H(+)</text>
        <dbReference type="Rhea" id="RHEA:46608"/>
        <dbReference type="Rhea" id="RHEA-COMP:11060"/>
        <dbReference type="Rhea" id="RHEA-COMP:11605"/>
        <dbReference type="ChEBI" id="CHEBI:15378"/>
        <dbReference type="ChEBI" id="CHEBI:30013"/>
        <dbReference type="ChEBI" id="CHEBI:30616"/>
        <dbReference type="ChEBI" id="CHEBI:61977"/>
        <dbReference type="ChEBI" id="CHEBI:456216"/>
        <dbReference type="EC" id="2.7.11.1"/>
    </reaction>
</comment>
<dbReference type="PROSITE" id="PS50011">
    <property type="entry name" value="PROTEIN_KINASE_DOM"/>
    <property type="match status" value="1"/>
</dbReference>
<proteinExistence type="predicted"/>
<feature type="transmembrane region" description="Helical" evidence="9">
    <location>
        <begin position="458"/>
        <end position="476"/>
    </location>
</feature>
<feature type="transmembrane region" description="Helical" evidence="9">
    <location>
        <begin position="483"/>
        <end position="503"/>
    </location>
</feature>
<dbReference type="InterPro" id="IPR008271">
    <property type="entry name" value="Ser/Thr_kinase_AS"/>
</dbReference>
<evidence type="ECO:0000313" key="12">
    <source>
        <dbReference type="Proteomes" id="UP001526426"/>
    </source>
</evidence>
<evidence type="ECO:0000256" key="3">
    <source>
        <dbReference type="ARBA" id="ARBA00022679"/>
    </source>
</evidence>
<name>A0ABT3L2W7_9CYAN</name>
<keyword evidence="12" id="KW-1185">Reference proteome</keyword>
<evidence type="ECO:0000256" key="9">
    <source>
        <dbReference type="SAM" id="Phobius"/>
    </source>
</evidence>
<evidence type="ECO:0000313" key="11">
    <source>
        <dbReference type="EMBL" id="MCW6035851.1"/>
    </source>
</evidence>
<feature type="transmembrane region" description="Helical" evidence="9">
    <location>
        <begin position="404"/>
        <end position="421"/>
    </location>
</feature>
<evidence type="ECO:0000256" key="6">
    <source>
        <dbReference type="ARBA" id="ARBA00022840"/>
    </source>
</evidence>
<evidence type="ECO:0000256" key="8">
    <source>
        <dbReference type="ARBA" id="ARBA00048679"/>
    </source>
</evidence>
<evidence type="ECO:0000256" key="5">
    <source>
        <dbReference type="ARBA" id="ARBA00022777"/>
    </source>
</evidence>
<dbReference type="SMART" id="SM00220">
    <property type="entry name" value="S_TKc"/>
    <property type="match status" value="1"/>
</dbReference>
<feature type="transmembrane region" description="Helical" evidence="9">
    <location>
        <begin position="523"/>
        <end position="547"/>
    </location>
</feature>
<dbReference type="SUPFAM" id="SSF56112">
    <property type="entry name" value="Protein kinase-like (PK-like)"/>
    <property type="match status" value="1"/>
</dbReference>
<sequence>MSFIHCINPDCPAPYPQPQHHKFCQRCGTSLCLQNRYIPLERLGAGGFSAIYTVWDLEQQEEKVLKVLTVVSDKALQLFAQEALVLRTLRHPGVPLVETHNSFFEIRTPKRGIYCLVMEKIKGKNLEEFLQEYYPGGCPETLVYHWLGQALSILEELHKRHIVHRDIKPSNLMLQTAGSGVGGGIPLVLIDFGGAKQMDSAPSSTRLFSSGYSPPEQVIGGGVESTADIYALGRTMIHLLTGKYPTNMEDINTGELNWRPFARVSPAFADLLDDMVRLDPKLRPQNVRRVKKRWRKLSEVKQQARSEAIARWLESVQNNLVWGLHWGQDTLAQMGHWSWEFVKYLGQASFHTLTEMVSGGIGAVFGSSIGFMILQVPSLRDWLLYQINDEFLGRLQGLELKVEAGILVCAIAGLGTGWGLAKAGRFGQRGYALFCAIAGFLGYGLAWILYQSLTVSDLYRFLTLIGVSATILTLSLGLTRHHWLHLTIVLLATGGIFGSLTYLNQIEFFITILEFSDLIQTVAFFSLIGMSIGFALGLSHYIFLPLLHWFTRESINR</sequence>
<keyword evidence="3" id="KW-0808">Transferase</keyword>
<feature type="domain" description="Protein kinase" evidence="10">
    <location>
        <begin position="37"/>
        <end position="295"/>
    </location>
</feature>
<keyword evidence="5 11" id="KW-0418">Kinase</keyword>
<evidence type="ECO:0000256" key="1">
    <source>
        <dbReference type="ARBA" id="ARBA00012513"/>
    </source>
</evidence>
<dbReference type="InterPro" id="IPR011009">
    <property type="entry name" value="Kinase-like_dom_sf"/>
</dbReference>
<evidence type="ECO:0000256" key="7">
    <source>
        <dbReference type="ARBA" id="ARBA00047899"/>
    </source>
</evidence>
<dbReference type="Pfam" id="PF00069">
    <property type="entry name" value="Pkinase"/>
    <property type="match status" value="1"/>
</dbReference>
<keyword evidence="9" id="KW-0472">Membrane</keyword>
<accession>A0ABT3L2W7</accession>
<evidence type="ECO:0000256" key="2">
    <source>
        <dbReference type="ARBA" id="ARBA00022527"/>
    </source>
</evidence>
<comment type="catalytic activity">
    <reaction evidence="8">
        <text>L-seryl-[protein] + ATP = O-phospho-L-seryl-[protein] + ADP + H(+)</text>
        <dbReference type="Rhea" id="RHEA:17989"/>
        <dbReference type="Rhea" id="RHEA-COMP:9863"/>
        <dbReference type="Rhea" id="RHEA-COMP:11604"/>
        <dbReference type="ChEBI" id="CHEBI:15378"/>
        <dbReference type="ChEBI" id="CHEBI:29999"/>
        <dbReference type="ChEBI" id="CHEBI:30616"/>
        <dbReference type="ChEBI" id="CHEBI:83421"/>
        <dbReference type="ChEBI" id="CHEBI:456216"/>
        <dbReference type="EC" id="2.7.11.1"/>
    </reaction>
</comment>
<keyword evidence="2 11" id="KW-0723">Serine/threonine-protein kinase</keyword>
<reference evidence="11 12" key="1">
    <citation type="submission" date="2021-08" db="EMBL/GenBank/DDBJ databases">
        <title>Draft genome sequence of Spirulina subsalsa with high tolerance to salinity and hype-accumulation of phycocyanin.</title>
        <authorList>
            <person name="Pei H."/>
            <person name="Jiang L."/>
        </authorList>
    </citation>
    <scope>NUCLEOTIDE SEQUENCE [LARGE SCALE GENOMIC DNA]</scope>
    <source>
        <strain evidence="11 12">FACHB-351</strain>
    </source>
</reference>
<feature type="transmembrane region" description="Helical" evidence="9">
    <location>
        <begin position="433"/>
        <end position="452"/>
    </location>
</feature>
<gene>
    <name evidence="11" type="ORF">K4A83_06130</name>
</gene>
<evidence type="ECO:0000256" key="4">
    <source>
        <dbReference type="ARBA" id="ARBA00022741"/>
    </source>
</evidence>
<protein>
    <recommendedName>
        <fullName evidence="1">non-specific serine/threonine protein kinase</fullName>
        <ecNumber evidence="1">2.7.11.1</ecNumber>
    </recommendedName>
</protein>